<keyword evidence="1" id="KW-0067">ATP-binding</keyword>
<gene>
    <name evidence="1" type="ORF">ACI1P1_00150</name>
</gene>
<organism evidence="1 2">
    <name type="scientific">Paenibacillus mesotrionivorans</name>
    <dbReference type="NCBI Taxonomy" id="3160968"/>
    <lineage>
        <taxon>Bacteria</taxon>
        <taxon>Bacillati</taxon>
        <taxon>Bacillota</taxon>
        <taxon>Bacilli</taxon>
        <taxon>Bacillales</taxon>
        <taxon>Paenibacillaceae</taxon>
        <taxon>Paenibacillus</taxon>
    </lineage>
</organism>
<keyword evidence="2" id="KW-1185">Reference proteome</keyword>
<keyword evidence="1" id="KW-0547">Nucleotide-binding</keyword>
<comment type="caution">
    <text evidence="1">The sequence shown here is derived from an EMBL/GenBank/DDBJ whole genome shotgun (WGS) entry which is preliminary data.</text>
</comment>
<accession>A0ACC7NRP7</accession>
<dbReference type="Proteomes" id="UP001631969">
    <property type="component" value="Unassembled WGS sequence"/>
</dbReference>
<keyword evidence="1" id="KW-0378">Hydrolase</keyword>
<keyword evidence="1" id="KW-0347">Helicase</keyword>
<reference evidence="1" key="1">
    <citation type="submission" date="2024-12" db="EMBL/GenBank/DDBJ databases">
        <authorList>
            <person name="Wu N."/>
        </authorList>
    </citation>
    <scope>NUCLEOTIDE SEQUENCE</scope>
    <source>
        <strain evidence="1">P15</strain>
    </source>
</reference>
<protein>
    <submittedName>
        <fullName evidence="1">DEAD/DEAH box helicase</fullName>
        <ecNumber evidence="1">3.6.4.-</ecNumber>
    </submittedName>
</protein>
<name>A0ACC7NRP7_9BACL</name>
<evidence type="ECO:0000313" key="1">
    <source>
        <dbReference type="EMBL" id="MFM9326696.1"/>
    </source>
</evidence>
<sequence>MSEMPFASLGISQPYIKKLREEGIVTPTPIQEAAIPVLLTGKDLIAQAQTGTGKTLAFALPLLEGFDPEYPHVQGLIITPTRELALQITAELKKLAPLAGAHILAVYGGQDVEAQSRKMKGNPAIVVCTPGRLVDHMRRGNIDLGRVRKLVLDEADQMLHMGFLTDVEGIIRRLPNARQTMLFSATMPDQVKALARNYMKQPEDVRIQGKQVTLEEIRQFVVETTDRAKQATLFRMLEVYQPFLAVIFCRTKLRASKLAEAMKDKGFNVDELHGDLTQSKREQVMERFRKADLQYLVATDVAARGLDVEGVTHVFNYDIPLDPEWYIHRIGRTGRAKQSGTAITLVAAKDRGLLEKIERGIHMTLKRRSMEEFNIQGSGMMDEDYDPLESGSGRSGGDSSRKRSASGGGARPAASRGQGARSGGGGSRSAGEWAPRRGGNAAAGPKEGGRRSGGKPERSGAWSEAKPARGGAGGEGKPAYRGGSSAGAGEGKPYRGSAEGKAKPYRSGTGGGGNAGGGFGGSRGGKPYGSGKPSAGGRPASGGRSAGPARGGERRPAPKGRRP</sequence>
<dbReference type="EC" id="3.6.4.-" evidence="1"/>
<evidence type="ECO:0000313" key="2">
    <source>
        <dbReference type="Proteomes" id="UP001631969"/>
    </source>
</evidence>
<proteinExistence type="predicted"/>
<dbReference type="EMBL" id="JBJURJ010000001">
    <property type="protein sequence ID" value="MFM9326696.1"/>
    <property type="molecule type" value="Genomic_DNA"/>
</dbReference>